<keyword evidence="2" id="KW-0472">Membrane</keyword>
<dbReference type="Gene3D" id="1.25.40.10">
    <property type="entry name" value="Tetratricopeptide repeat domain"/>
    <property type="match status" value="1"/>
</dbReference>
<reference evidence="3 4" key="1">
    <citation type="submission" date="2019-05" db="EMBL/GenBank/DDBJ databases">
        <title>Mikania micrantha, genome provides insights into the molecular mechanism of rapid growth.</title>
        <authorList>
            <person name="Liu B."/>
        </authorList>
    </citation>
    <scope>NUCLEOTIDE SEQUENCE [LARGE SCALE GENOMIC DNA]</scope>
    <source>
        <strain evidence="3">NLD-2019</strain>
        <tissue evidence="3">Leaf</tissue>
    </source>
</reference>
<dbReference type="InterPro" id="IPR046960">
    <property type="entry name" value="PPR_At4g14850-like_plant"/>
</dbReference>
<organism evidence="3 4">
    <name type="scientific">Mikania micrantha</name>
    <name type="common">bitter vine</name>
    <dbReference type="NCBI Taxonomy" id="192012"/>
    <lineage>
        <taxon>Eukaryota</taxon>
        <taxon>Viridiplantae</taxon>
        <taxon>Streptophyta</taxon>
        <taxon>Embryophyta</taxon>
        <taxon>Tracheophyta</taxon>
        <taxon>Spermatophyta</taxon>
        <taxon>Magnoliopsida</taxon>
        <taxon>eudicotyledons</taxon>
        <taxon>Gunneridae</taxon>
        <taxon>Pentapetalae</taxon>
        <taxon>asterids</taxon>
        <taxon>campanulids</taxon>
        <taxon>Asterales</taxon>
        <taxon>Asteraceae</taxon>
        <taxon>Asteroideae</taxon>
        <taxon>Heliantheae alliance</taxon>
        <taxon>Eupatorieae</taxon>
        <taxon>Mikania</taxon>
    </lineage>
</organism>
<dbReference type="PANTHER" id="PTHR47926:SF347">
    <property type="entry name" value="PENTATRICOPEPTIDE REPEAT-CONTAINING PROTEIN"/>
    <property type="match status" value="1"/>
</dbReference>
<dbReference type="Proteomes" id="UP000326396">
    <property type="component" value="Linkage Group LG14"/>
</dbReference>
<dbReference type="InterPro" id="IPR002885">
    <property type="entry name" value="PPR_rpt"/>
</dbReference>
<name>A0A5N6P4Y7_9ASTR</name>
<dbReference type="GO" id="GO:0009451">
    <property type="term" value="P:RNA modification"/>
    <property type="evidence" value="ECO:0007669"/>
    <property type="project" value="InterPro"/>
</dbReference>
<keyword evidence="1" id="KW-0677">Repeat</keyword>
<dbReference type="GO" id="GO:0003723">
    <property type="term" value="F:RNA binding"/>
    <property type="evidence" value="ECO:0007669"/>
    <property type="project" value="InterPro"/>
</dbReference>
<dbReference type="Pfam" id="PF01535">
    <property type="entry name" value="PPR"/>
    <property type="match status" value="2"/>
</dbReference>
<accession>A0A5N6P4Y7</accession>
<dbReference type="InterPro" id="IPR011990">
    <property type="entry name" value="TPR-like_helical_dom_sf"/>
</dbReference>
<dbReference type="OrthoDB" id="1935468at2759"/>
<comment type="caution">
    <text evidence="3">The sequence shown here is derived from an EMBL/GenBank/DDBJ whole genome shotgun (WGS) entry which is preliminary data.</text>
</comment>
<gene>
    <name evidence="3" type="ORF">E3N88_12131</name>
</gene>
<evidence type="ECO:0008006" key="5">
    <source>
        <dbReference type="Google" id="ProtNLM"/>
    </source>
</evidence>
<dbReference type="PANTHER" id="PTHR47926">
    <property type="entry name" value="PENTATRICOPEPTIDE REPEAT-CONTAINING PROTEIN"/>
    <property type="match status" value="1"/>
</dbReference>
<evidence type="ECO:0000256" key="1">
    <source>
        <dbReference type="ARBA" id="ARBA00022737"/>
    </source>
</evidence>
<keyword evidence="2" id="KW-0812">Transmembrane</keyword>
<keyword evidence="4" id="KW-1185">Reference proteome</keyword>
<proteinExistence type="predicted"/>
<evidence type="ECO:0000313" key="4">
    <source>
        <dbReference type="Proteomes" id="UP000326396"/>
    </source>
</evidence>
<evidence type="ECO:0000313" key="3">
    <source>
        <dbReference type="EMBL" id="KAD5960659.1"/>
    </source>
</evidence>
<dbReference type="AlphaFoldDB" id="A0A5N6P4Y7"/>
<keyword evidence="2" id="KW-1133">Transmembrane helix</keyword>
<dbReference type="EMBL" id="SZYD01000006">
    <property type="protein sequence ID" value="KAD5960659.1"/>
    <property type="molecule type" value="Genomic_DNA"/>
</dbReference>
<feature type="transmembrane region" description="Helical" evidence="2">
    <location>
        <begin position="6"/>
        <end position="27"/>
    </location>
</feature>
<protein>
    <recommendedName>
        <fullName evidence="5">Pentatricopeptide repeat-containing protein</fullName>
    </recommendedName>
</protein>
<evidence type="ECO:0000256" key="2">
    <source>
        <dbReference type="SAM" id="Phobius"/>
    </source>
</evidence>
<sequence>MNLPPIIVATCMQCFIILVDPYIHAFLSKRTGLSKFYPLHVFSSNAHKVFDKSPERHATLMHDKGYGALESFVQENVLGKKPTKYQLCAALNCCAKTHNSRLGSQIHAKIVHTGFDQNLYINSSLVSVYAKCGSIGDAMKVFNGLELHDEVSWTSMICGLSQNRQ</sequence>